<proteinExistence type="inferred from homology"/>
<dbReference type="CDD" id="cd01130">
    <property type="entry name" value="VirB11-like_ATPase"/>
    <property type="match status" value="1"/>
</dbReference>
<dbReference type="SUPFAM" id="SSF52540">
    <property type="entry name" value="P-loop containing nucleoside triphosphate hydrolases"/>
    <property type="match status" value="1"/>
</dbReference>
<dbReference type="GO" id="GO:0044097">
    <property type="term" value="P:secretion by the type IV secretion system"/>
    <property type="evidence" value="ECO:0007669"/>
    <property type="project" value="InterPro"/>
</dbReference>
<keyword evidence="5" id="KW-0614">Plasmid</keyword>
<keyword evidence="2 3" id="KW-0067">ATP-binding</keyword>
<evidence type="ECO:0000313" key="5">
    <source>
        <dbReference type="EMBL" id="AAD55070.1"/>
    </source>
</evidence>
<name>Q9RP08_RHIET</name>
<dbReference type="GO" id="GO:0043684">
    <property type="term" value="C:type IV secretion system complex"/>
    <property type="evidence" value="ECO:0007669"/>
    <property type="project" value="UniProtKB-UniRule"/>
</dbReference>
<dbReference type="GO" id="GO:0005737">
    <property type="term" value="C:cytoplasm"/>
    <property type="evidence" value="ECO:0007669"/>
    <property type="project" value="UniProtKB-SubCell"/>
</dbReference>
<dbReference type="EMBL" id="AF176227">
    <property type="protein sequence ID" value="AAD55070.1"/>
    <property type="molecule type" value="Genomic_DNA"/>
</dbReference>
<gene>
    <name evidence="5" type="primary">virB11</name>
</gene>
<evidence type="ECO:0000256" key="2">
    <source>
        <dbReference type="ARBA" id="ARBA00022840"/>
    </source>
</evidence>
<protein>
    <recommendedName>
        <fullName evidence="3">Type IV secretion system protein</fullName>
    </recommendedName>
</protein>
<organism evidence="5">
    <name type="scientific">Rhizobium etli</name>
    <dbReference type="NCBI Taxonomy" id="29449"/>
    <lineage>
        <taxon>Bacteria</taxon>
        <taxon>Pseudomonadati</taxon>
        <taxon>Pseudomonadota</taxon>
        <taxon>Alphaproteobacteria</taxon>
        <taxon>Hyphomicrobiales</taxon>
        <taxon>Rhizobiaceae</taxon>
        <taxon>Rhizobium/Agrobacterium group</taxon>
        <taxon>Rhizobium</taxon>
    </lineage>
</organism>
<keyword evidence="3" id="KW-0963">Cytoplasm</keyword>
<dbReference type="GO" id="GO:0016887">
    <property type="term" value="F:ATP hydrolysis activity"/>
    <property type="evidence" value="ECO:0007669"/>
    <property type="project" value="InterPro"/>
</dbReference>
<dbReference type="PANTHER" id="PTHR30486:SF6">
    <property type="entry name" value="TYPE IV PILUS RETRACTATION ATPASE PILT"/>
    <property type="match status" value="1"/>
</dbReference>
<dbReference type="Gene3D" id="3.40.50.300">
    <property type="entry name" value="P-loop containing nucleotide triphosphate hydrolases"/>
    <property type="match status" value="1"/>
</dbReference>
<evidence type="ECO:0000259" key="4">
    <source>
        <dbReference type="PROSITE" id="PS00662"/>
    </source>
</evidence>
<dbReference type="InterPro" id="IPR027417">
    <property type="entry name" value="P-loop_NTPase"/>
</dbReference>
<accession>Q9RP08</accession>
<dbReference type="InterPro" id="IPR050921">
    <property type="entry name" value="T4SS_GSP_E_ATPase"/>
</dbReference>
<feature type="domain" description="Bacterial type II secretion system protein E" evidence="4">
    <location>
        <begin position="258"/>
        <end position="272"/>
    </location>
</feature>
<comment type="function">
    <text evidence="3">Part of the Type IV secretion system.</text>
</comment>
<sequence>MARPDTGSTAADKANFFAHRTGCDTMEVNTQLRFLLNPVLEWLDDPRTEEVAINRPGEAFLRQGGIFTKMSLPLSYNDLEDIAILAGALRKQDVGPRNPLCATELPGGERLQICLPPAVLAGTVSLTIRRPASHVSGLNGVTDRYDVSRWNQWERRKRRRDQQDETILRHYDSGDLEAFLHACVVGRLTMLLCGPTGSGKTTMSKTLISAIPPQERLITIEDTLELVIPHENHVRLLYAKNAGGPDAVTAEHLLQASLRMRPDRILLGEMRDDAAWAYLSEVVSGHPGSISTIHGANPVQGFKKLFSLVKSSSQGAGLEDRTLIDMLSSAIDVIIPFRAYGDIYEVEEIWLAADARRRGEAIGDLLDQH</sequence>
<dbReference type="NCBIfam" id="TIGR02788">
    <property type="entry name" value="VirB11"/>
    <property type="match status" value="1"/>
</dbReference>
<dbReference type="AlphaFoldDB" id="Q9RP08"/>
<dbReference type="PROSITE" id="PS00662">
    <property type="entry name" value="T2SP_E"/>
    <property type="match status" value="1"/>
</dbReference>
<dbReference type="Pfam" id="PF00437">
    <property type="entry name" value="T2SSE"/>
    <property type="match status" value="1"/>
</dbReference>
<comment type="subcellular location">
    <subcellularLocation>
        <location evidence="3">Cytoplasm</location>
    </subcellularLocation>
</comment>
<dbReference type="NCBIfam" id="NF010425">
    <property type="entry name" value="PRK13851.1"/>
    <property type="match status" value="1"/>
</dbReference>
<dbReference type="Gene3D" id="3.30.450.90">
    <property type="match status" value="1"/>
</dbReference>
<dbReference type="InterPro" id="IPR001482">
    <property type="entry name" value="T2SS/T4SS_dom"/>
</dbReference>
<dbReference type="PANTHER" id="PTHR30486">
    <property type="entry name" value="TWITCHING MOTILITY PROTEIN PILT"/>
    <property type="match status" value="1"/>
</dbReference>
<reference evidence="5" key="1">
    <citation type="submission" date="1999-08" db="EMBL/GenBank/DDBJ databases">
        <title>Rhizobium etli carries vir gene homologs on a self transmissible plasmid.</title>
        <authorList>
            <person name="Bittinger M.A."/>
            <person name="Gross J."/>
            <person name="Widom J."/>
            <person name="Clardy J."/>
            <person name="Handelsman J."/>
        </authorList>
    </citation>
    <scope>NUCLEOTIDE SEQUENCE</scope>
    <source>
        <strain evidence="5">CE3</strain>
        <plasmid evidence="5">pa</plasmid>
    </source>
</reference>
<dbReference type="GO" id="GO:0005524">
    <property type="term" value="F:ATP binding"/>
    <property type="evidence" value="ECO:0007669"/>
    <property type="project" value="UniProtKB-UniRule"/>
</dbReference>
<geneLocation type="plasmid" evidence="5">
    <name>pa</name>
</geneLocation>
<dbReference type="InterPro" id="IPR014155">
    <property type="entry name" value="VirB11"/>
</dbReference>
<comment type="similarity">
    <text evidence="1 3">Belongs to the GSP E family.</text>
</comment>
<evidence type="ECO:0000256" key="3">
    <source>
        <dbReference type="RuleBase" id="RU366071"/>
    </source>
</evidence>
<evidence type="ECO:0000256" key="1">
    <source>
        <dbReference type="ARBA" id="ARBA00006611"/>
    </source>
</evidence>
<keyword evidence="3" id="KW-0547">Nucleotide-binding</keyword>